<name>A0A1V6ZB46_PENNA</name>
<evidence type="ECO:0000256" key="1">
    <source>
        <dbReference type="SAM" id="MobiDB-lite"/>
    </source>
</evidence>
<dbReference type="OMA" id="ACLPTHH"/>
<feature type="region of interest" description="Disordered" evidence="1">
    <location>
        <begin position="43"/>
        <end position="136"/>
    </location>
</feature>
<dbReference type="AlphaFoldDB" id="A0A1V6ZB46"/>
<dbReference type="EMBL" id="MOOB01000001">
    <property type="protein sequence ID" value="OQE96704.1"/>
    <property type="molecule type" value="Genomic_DNA"/>
</dbReference>
<protein>
    <submittedName>
        <fullName evidence="2">Uncharacterized protein</fullName>
    </submittedName>
</protein>
<evidence type="ECO:0000313" key="2">
    <source>
        <dbReference type="EMBL" id="OQE96704.1"/>
    </source>
</evidence>
<accession>A0A1V6ZB46</accession>
<gene>
    <name evidence="2" type="ORF">PENNAL_c0001G02108</name>
</gene>
<keyword evidence="3" id="KW-1185">Reference proteome</keyword>
<sequence length="136" mass="14873">MSSKFAEEHNYKQEEKQPRGDEGDEGYRAFMADFMRRAYELQRCSASPARAGQASPARQRSPPTRGTQDPLAPPPPTRGPVDKIPGPRSSPRGACLPTHHQAPLGEGSPHPSRPRLPPPVKEAQPPASPQKSRPKI</sequence>
<feature type="compositionally biased region" description="Polar residues" evidence="1">
    <location>
        <begin position="56"/>
        <end position="67"/>
    </location>
</feature>
<dbReference type="Proteomes" id="UP000191691">
    <property type="component" value="Unassembled WGS sequence"/>
</dbReference>
<proteinExistence type="predicted"/>
<reference evidence="3" key="1">
    <citation type="journal article" date="2017" name="Nat. Microbiol.">
        <title>Global analysis of biosynthetic gene clusters reveals vast potential of secondary metabolite production in Penicillium species.</title>
        <authorList>
            <person name="Nielsen J.C."/>
            <person name="Grijseels S."/>
            <person name="Prigent S."/>
            <person name="Ji B."/>
            <person name="Dainat J."/>
            <person name="Nielsen K.F."/>
            <person name="Frisvad J.C."/>
            <person name="Workman M."/>
            <person name="Nielsen J."/>
        </authorList>
    </citation>
    <scope>NUCLEOTIDE SEQUENCE [LARGE SCALE GENOMIC DNA]</scope>
    <source>
        <strain evidence="3">IBT 13039</strain>
    </source>
</reference>
<feature type="region of interest" description="Disordered" evidence="1">
    <location>
        <begin position="1"/>
        <end position="28"/>
    </location>
</feature>
<comment type="caution">
    <text evidence="2">The sequence shown here is derived from an EMBL/GenBank/DDBJ whole genome shotgun (WGS) entry which is preliminary data.</text>
</comment>
<evidence type="ECO:0000313" key="3">
    <source>
        <dbReference type="Proteomes" id="UP000191691"/>
    </source>
</evidence>
<feature type="compositionally biased region" description="Basic and acidic residues" evidence="1">
    <location>
        <begin position="1"/>
        <end position="27"/>
    </location>
</feature>
<organism evidence="2 3">
    <name type="scientific">Penicillium nalgiovense</name>
    <dbReference type="NCBI Taxonomy" id="60175"/>
    <lineage>
        <taxon>Eukaryota</taxon>
        <taxon>Fungi</taxon>
        <taxon>Dikarya</taxon>
        <taxon>Ascomycota</taxon>
        <taxon>Pezizomycotina</taxon>
        <taxon>Eurotiomycetes</taxon>
        <taxon>Eurotiomycetidae</taxon>
        <taxon>Eurotiales</taxon>
        <taxon>Aspergillaceae</taxon>
        <taxon>Penicillium</taxon>
    </lineage>
</organism>